<dbReference type="SUPFAM" id="SSF48403">
    <property type="entry name" value="Ankyrin repeat"/>
    <property type="match status" value="1"/>
</dbReference>
<dbReference type="EnsemblPlants" id="TraesCS4B02G126500.2">
    <property type="protein sequence ID" value="TraesCS4B02G126500.2"/>
    <property type="gene ID" value="TraesCS4B02G126500"/>
</dbReference>
<dbReference type="Gramene" id="TraesCS4B03G0296100.2">
    <property type="protein sequence ID" value="TraesCS4B03G0296100.2.CDS"/>
    <property type="gene ID" value="TraesCS4B03G0296100"/>
</dbReference>
<dbReference type="Pfam" id="PF12796">
    <property type="entry name" value="Ank_2"/>
    <property type="match status" value="3"/>
</dbReference>
<dbReference type="PANTHER" id="PTHR46224">
    <property type="entry name" value="ANKYRIN REPEAT FAMILY PROTEIN"/>
    <property type="match status" value="1"/>
</dbReference>
<protein>
    <submittedName>
        <fullName evidence="2">Uncharacterized protein</fullName>
    </submittedName>
</protein>
<dbReference type="PROSITE" id="PS50297">
    <property type="entry name" value="ANK_REP_REGION"/>
    <property type="match status" value="4"/>
</dbReference>
<feature type="repeat" description="ANK" evidence="1">
    <location>
        <begin position="239"/>
        <end position="271"/>
    </location>
</feature>
<reference evidence="2" key="2">
    <citation type="submission" date="2018-10" db="UniProtKB">
        <authorList>
            <consortium name="EnsemblPlants"/>
        </authorList>
    </citation>
    <scope>IDENTIFICATION</scope>
</reference>
<sequence>MAPQLPIIPPAALDGDGLPSWKPNPFSADPTFDMGFLKAAFDGDLRLVKKAAKVLGRGAEGRRLAEKLGAVRDGIGIGLLHMAALGGSLPVCRYLVEDIRLDVDDVGPMGETPLTCAISRQNAYLVCYLLDHGADTEKLNSEGYTPLHFATNQGYVDIVELLLSKGANTDGLSHGGTALHVAANNGHDDIVKVLLDHHADHKIALSGTDSTALVIATATCSLKCVKLLLEAGADVDGIGKDTPLIIAALAGSTDILKCLVLAGADANVTDSYGHTPIEIAARSGMREHVEILFPVTSRIPKVRDWSVDGIIGNVKSVPSSKKTMLASAKSKAHEAFKNGNYLIAARIYGEAMELDPFNATLRSNSSLCWIRFGNGTQALKDAQACRMMRPGWAKGCHREGTALMLLKDYEKACGAFLDGLKLEPGNAEMEDGLRYPLSSCWATFYTYCDNHGW</sequence>
<evidence type="ECO:0000313" key="2">
    <source>
        <dbReference type="EnsemblPlants" id="TraesCS4B02G126500.2"/>
    </source>
</evidence>
<reference evidence="2" key="1">
    <citation type="submission" date="2018-08" db="EMBL/GenBank/DDBJ databases">
        <authorList>
            <person name="Rossello M."/>
        </authorList>
    </citation>
    <scope>NUCLEOTIDE SEQUENCE [LARGE SCALE GENOMIC DNA]</scope>
    <source>
        <strain evidence="2">cv. Chinese Spring</strain>
    </source>
</reference>
<feature type="repeat" description="ANK" evidence="1">
    <location>
        <begin position="142"/>
        <end position="174"/>
    </location>
</feature>
<dbReference type="SMART" id="SM00028">
    <property type="entry name" value="TPR"/>
    <property type="match status" value="2"/>
</dbReference>
<dbReference type="PRINTS" id="PR01415">
    <property type="entry name" value="ANKYRIN"/>
</dbReference>
<gene>
    <name evidence="2" type="primary">LOC123091605</name>
</gene>
<dbReference type="PaxDb" id="4565-Traes_4BS_99B727FE4.1"/>
<dbReference type="AlphaFoldDB" id="A0A3B6IP76"/>
<feature type="repeat" description="ANK" evidence="1">
    <location>
        <begin position="208"/>
        <end position="240"/>
    </location>
</feature>
<dbReference type="InterPro" id="IPR036770">
    <property type="entry name" value="Ankyrin_rpt-contain_sf"/>
</dbReference>
<feature type="repeat" description="ANK" evidence="1">
    <location>
        <begin position="174"/>
        <end position="200"/>
    </location>
</feature>
<proteinExistence type="predicted"/>
<name>A0A3B6IP76_WHEAT</name>
<organism evidence="2">
    <name type="scientific">Triticum aestivum</name>
    <name type="common">Wheat</name>
    <dbReference type="NCBI Taxonomy" id="4565"/>
    <lineage>
        <taxon>Eukaryota</taxon>
        <taxon>Viridiplantae</taxon>
        <taxon>Streptophyta</taxon>
        <taxon>Embryophyta</taxon>
        <taxon>Tracheophyta</taxon>
        <taxon>Spermatophyta</taxon>
        <taxon>Magnoliopsida</taxon>
        <taxon>Liliopsida</taxon>
        <taxon>Poales</taxon>
        <taxon>Poaceae</taxon>
        <taxon>BOP clade</taxon>
        <taxon>Pooideae</taxon>
        <taxon>Triticodae</taxon>
        <taxon>Triticeae</taxon>
        <taxon>Triticinae</taxon>
        <taxon>Triticum</taxon>
    </lineage>
</organism>
<dbReference type="SMR" id="A0A3B6IP76"/>
<dbReference type="SUPFAM" id="SSF48452">
    <property type="entry name" value="TPR-like"/>
    <property type="match status" value="1"/>
</dbReference>
<dbReference type="InterPro" id="IPR002110">
    <property type="entry name" value="Ankyrin_rpt"/>
</dbReference>
<dbReference type="SMART" id="SM00248">
    <property type="entry name" value="ANK"/>
    <property type="match status" value="7"/>
</dbReference>
<dbReference type="Proteomes" id="UP000019116">
    <property type="component" value="Chromosome 4B"/>
</dbReference>
<evidence type="ECO:0000313" key="3">
    <source>
        <dbReference type="Proteomes" id="UP000019116"/>
    </source>
</evidence>
<keyword evidence="3" id="KW-1185">Reference proteome</keyword>
<keyword evidence="1" id="KW-0040">ANK repeat</keyword>
<dbReference type="PANTHER" id="PTHR46224:SF20">
    <property type="entry name" value="OS02G0491900 PROTEIN"/>
    <property type="match status" value="1"/>
</dbReference>
<dbReference type="Gene3D" id="1.25.40.20">
    <property type="entry name" value="Ankyrin repeat-containing domain"/>
    <property type="match status" value="2"/>
</dbReference>
<dbReference type="InterPro" id="IPR019734">
    <property type="entry name" value="TPR_rpt"/>
</dbReference>
<dbReference type="Gene3D" id="1.25.40.10">
    <property type="entry name" value="Tetratricopeptide repeat domain"/>
    <property type="match status" value="1"/>
</dbReference>
<dbReference type="Gramene" id="TraesCS4B02G126500.2">
    <property type="protein sequence ID" value="TraesCS4B02G126500.2"/>
    <property type="gene ID" value="TraesCS4B02G126500"/>
</dbReference>
<dbReference type="PROSITE" id="PS50088">
    <property type="entry name" value="ANK_REPEAT"/>
    <property type="match status" value="5"/>
</dbReference>
<dbReference type="STRING" id="4565.A0A3B6IP76"/>
<dbReference type="InterPro" id="IPR011990">
    <property type="entry name" value="TPR-like_helical_dom_sf"/>
</dbReference>
<accession>A0A3B6IP76</accession>
<evidence type="ECO:0000256" key="1">
    <source>
        <dbReference type="PROSITE-ProRule" id="PRU00023"/>
    </source>
</evidence>
<feature type="repeat" description="ANK" evidence="1">
    <location>
        <begin position="109"/>
        <end position="141"/>
    </location>
</feature>
<dbReference type="InterPro" id="IPR051616">
    <property type="entry name" value="Cul2-RING_E3_ligase_SR"/>
</dbReference>